<keyword evidence="8" id="KW-1185">Reference proteome</keyword>
<dbReference type="GO" id="GO:0030313">
    <property type="term" value="C:cell envelope"/>
    <property type="evidence" value="ECO:0007669"/>
    <property type="project" value="UniProtKB-SubCell"/>
</dbReference>
<dbReference type="PANTHER" id="PTHR35936:SF17">
    <property type="entry name" value="ARGININE-BINDING EXTRACELLULAR PROTEIN ARTP"/>
    <property type="match status" value="1"/>
</dbReference>
<dbReference type="SMART" id="SM00062">
    <property type="entry name" value="PBPb"/>
    <property type="match status" value="1"/>
</dbReference>
<dbReference type="RefSeq" id="WP_115319770.1">
    <property type="nucleotide sequence ID" value="NZ_AP022561.1"/>
</dbReference>
<dbReference type="Proteomes" id="UP000467327">
    <property type="component" value="Chromosome"/>
</dbReference>
<evidence type="ECO:0000256" key="4">
    <source>
        <dbReference type="RuleBase" id="RU003744"/>
    </source>
</evidence>
<protein>
    <submittedName>
        <fullName evidence="7">Amino acid ABC transporter substrate-binding protein</fullName>
    </submittedName>
</protein>
<dbReference type="EMBL" id="AP022561">
    <property type="protein sequence ID" value="BBX07589.1"/>
    <property type="molecule type" value="Genomic_DNA"/>
</dbReference>
<evidence type="ECO:0000256" key="1">
    <source>
        <dbReference type="ARBA" id="ARBA00004196"/>
    </source>
</evidence>
<dbReference type="PROSITE" id="PS01039">
    <property type="entry name" value="SBP_BACTERIAL_3"/>
    <property type="match status" value="1"/>
</dbReference>
<evidence type="ECO:0000313" key="8">
    <source>
        <dbReference type="Proteomes" id="UP000467327"/>
    </source>
</evidence>
<evidence type="ECO:0000256" key="2">
    <source>
        <dbReference type="ARBA" id="ARBA00010333"/>
    </source>
</evidence>
<dbReference type="KEGG" id="maic:MAIC_23920"/>
<accession>A0AAD1HMB1</accession>
<evidence type="ECO:0000313" key="7">
    <source>
        <dbReference type="EMBL" id="BBX07589.1"/>
    </source>
</evidence>
<reference evidence="7 8" key="1">
    <citation type="journal article" date="2019" name="Emerg. Microbes Infect.">
        <title>Comprehensive subspecies identification of 175 nontuberculous mycobacteria species based on 7547 genomic profiles.</title>
        <authorList>
            <person name="Matsumoto Y."/>
            <person name="Kinjo T."/>
            <person name="Motooka D."/>
            <person name="Nabeya D."/>
            <person name="Jung N."/>
            <person name="Uechi K."/>
            <person name="Horii T."/>
            <person name="Iida T."/>
            <person name="Fujita J."/>
            <person name="Nakamura S."/>
        </authorList>
    </citation>
    <scope>NUCLEOTIDE SEQUENCE [LARGE SCALE GENOMIC DNA]</scope>
    <source>
        <strain evidence="7 8">JCM 6376</strain>
    </source>
</reference>
<feature type="region of interest" description="Disordered" evidence="5">
    <location>
        <begin position="221"/>
        <end position="253"/>
    </location>
</feature>
<dbReference type="PANTHER" id="PTHR35936">
    <property type="entry name" value="MEMBRANE-BOUND LYTIC MUREIN TRANSGLYCOSYLASE F"/>
    <property type="match status" value="1"/>
</dbReference>
<evidence type="ECO:0000259" key="6">
    <source>
        <dbReference type="SMART" id="SM00062"/>
    </source>
</evidence>
<name>A0AAD1HMB1_9MYCO</name>
<comment type="similarity">
    <text evidence="2 4">Belongs to the bacterial solute-binding protein 3 family.</text>
</comment>
<feature type="compositionally biased region" description="Low complexity" evidence="5">
    <location>
        <begin position="241"/>
        <end position="253"/>
    </location>
</feature>
<comment type="subcellular location">
    <subcellularLocation>
        <location evidence="1">Cell envelope</location>
    </subcellularLocation>
</comment>
<dbReference type="CDD" id="cd13530">
    <property type="entry name" value="PBP2_peptides_like"/>
    <property type="match status" value="1"/>
</dbReference>
<dbReference type="SUPFAM" id="SSF53850">
    <property type="entry name" value="Periplasmic binding protein-like II"/>
    <property type="match status" value="1"/>
</dbReference>
<evidence type="ECO:0000256" key="3">
    <source>
        <dbReference type="ARBA" id="ARBA00022729"/>
    </source>
</evidence>
<evidence type="ECO:0000256" key="5">
    <source>
        <dbReference type="SAM" id="MobiDB-lite"/>
    </source>
</evidence>
<proteinExistence type="inferred from homology"/>
<dbReference type="InterPro" id="IPR018313">
    <property type="entry name" value="SBP_3_CS"/>
</dbReference>
<feature type="domain" description="Solute-binding protein family 3/N-terminal" evidence="6">
    <location>
        <begin position="4"/>
        <end position="230"/>
    </location>
</feature>
<keyword evidence="3" id="KW-0732">Signal</keyword>
<dbReference type="InterPro" id="IPR001638">
    <property type="entry name" value="Solute-binding_3/MltF_N"/>
</dbReference>
<dbReference type="Gene3D" id="3.40.190.10">
    <property type="entry name" value="Periplasmic binding protein-like II"/>
    <property type="match status" value="2"/>
</dbReference>
<dbReference type="Pfam" id="PF00497">
    <property type="entry name" value="SBP_bac_3"/>
    <property type="match status" value="1"/>
</dbReference>
<sequence length="253" mass="26709">MAEVLRVGAALPDPPFNDAGPAGSGLDVDLMAAIGERLGASVEFIRYRGRDFNGIFDALDSGEFDCVAAGTTITGSRALKAAFCDPYLISGQALAVDATRLPDVTSIDDLDGLTLGVQQGNTSQPIANRLLADGKVARVRVYDYGSIRTAMRDLCTGRCDAFMKLDPVLSRLAEATPGVTVVQRGITTEKIAIAVPTTDTTLLSRINVAQAALEADGTLPRIRERWTGSPRADQSGPRIGGPPRDIPGGRARR</sequence>
<organism evidence="7 8">
    <name type="scientific">Mycolicibacterium aichiense</name>
    <dbReference type="NCBI Taxonomy" id="1799"/>
    <lineage>
        <taxon>Bacteria</taxon>
        <taxon>Bacillati</taxon>
        <taxon>Actinomycetota</taxon>
        <taxon>Actinomycetes</taxon>
        <taxon>Mycobacteriales</taxon>
        <taxon>Mycobacteriaceae</taxon>
        <taxon>Mycolicibacterium</taxon>
    </lineage>
</organism>
<gene>
    <name evidence="7" type="ORF">MAIC_23920</name>
</gene>
<dbReference type="AlphaFoldDB" id="A0AAD1HMB1"/>